<dbReference type="Proteomes" id="UP000199306">
    <property type="component" value="Unassembled WGS sequence"/>
</dbReference>
<dbReference type="STRING" id="1079859.SAMN04515674_10544"/>
<evidence type="ECO:0000313" key="2">
    <source>
        <dbReference type="EMBL" id="SFP70614.1"/>
    </source>
</evidence>
<dbReference type="EMBL" id="FOXH01000005">
    <property type="protein sequence ID" value="SFP70614.1"/>
    <property type="molecule type" value="Genomic_DNA"/>
</dbReference>
<gene>
    <name evidence="2" type="ORF">SAMN04515674_10544</name>
</gene>
<sequence>MAGFIWIQSCSKTKEVTPVPPTVEIAAVSELTINSARFNGQISNSGNQDISDYGFVYSESNAAPTLSDAKVSHGAVSQGTPTPVTISDQIQSLKTGTTYNVRAYAVIASGPVYSSSVSFKTSDLVQGTLSTDGSTGVTIFTAKLQATIKSKGTYNISEYGICWSSSNPNPVTSDPKGTISGSPASFPAAFSVDATNLTANTTYNFRAYFISNGVTTYGNTLSFKTSPLPVLINFWKKLTDFGGSARFGAIAFSIGTKGYVGLGTTTGYSTIFKDLWEYNPDNDVWTQKADYAGGTMCYGIAYAANFKGYVGLGYTSKTETRTPSMYEYNPLSNVWAQKNPIRRGNGGIAESGYFGIGNKVYTVGGNGTDGKECWSYDTGTDTWVQERSLPGTARKNPAALTIDNKGLIVGGYDGNNVLGDVWSFDPASRAGWNQESNFPGGARTGAIGLGIEGKGYVGMGLKSTGEFLSDFYEYDMSKATWTKKADFSEGRAVAAGFVLNRKIYLGTGLSSGIRKDWYIYNP</sequence>
<accession>A0A1I5SIK7</accession>
<proteinExistence type="predicted"/>
<name>A0A1I5SIK7_9BACT</name>
<feature type="domain" description="Fibronectin type-III" evidence="1">
    <location>
        <begin position="17"/>
        <end position="124"/>
    </location>
</feature>
<dbReference type="RefSeq" id="WP_218159197.1">
    <property type="nucleotide sequence ID" value="NZ_FOXH01000005.1"/>
</dbReference>
<dbReference type="InterPro" id="IPR015915">
    <property type="entry name" value="Kelch-typ_b-propeller"/>
</dbReference>
<organism evidence="2 3">
    <name type="scientific">Pseudarcicella hirudinis</name>
    <dbReference type="NCBI Taxonomy" id="1079859"/>
    <lineage>
        <taxon>Bacteria</taxon>
        <taxon>Pseudomonadati</taxon>
        <taxon>Bacteroidota</taxon>
        <taxon>Cytophagia</taxon>
        <taxon>Cytophagales</taxon>
        <taxon>Flectobacillaceae</taxon>
        <taxon>Pseudarcicella</taxon>
    </lineage>
</organism>
<protein>
    <submittedName>
        <fullName evidence="2">N-acetylneuraminic acid mutarotase</fullName>
    </submittedName>
</protein>
<dbReference type="Pfam" id="PF24681">
    <property type="entry name" value="Kelch_KLHDC2_KLHL20_DRC7"/>
    <property type="match status" value="1"/>
</dbReference>
<dbReference type="InterPro" id="IPR003961">
    <property type="entry name" value="FN3_dom"/>
</dbReference>
<dbReference type="AlphaFoldDB" id="A0A1I5SIK7"/>
<keyword evidence="3" id="KW-1185">Reference proteome</keyword>
<evidence type="ECO:0000259" key="1">
    <source>
        <dbReference type="PROSITE" id="PS50853"/>
    </source>
</evidence>
<dbReference type="Gene3D" id="2.120.10.80">
    <property type="entry name" value="Kelch-type beta propeller"/>
    <property type="match status" value="2"/>
</dbReference>
<dbReference type="SUPFAM" id="SSF117281">
    <property type="entry name" value="Kelch motif"/>
    <property type="match status" value="1"/>
</dbReference>
<dbReference type="PANTHER" id="PTHR45632">
    <property type="entry name" value="LD33804P"/>
    <property type="match status" value="1"/>
</dbReference>
<dbReference type="PROSITE" id="PS50853">
    <property type="entry name" value="FN3"/>
    <property type="match status" value="1"/>
</dbReference>
<evidence type="ECO:0000313" key="3">
    <source>
        <dbReference type="Proteomes" id="UP000199306"/>
    </source>
</evidence>
<reference evidence="2 3" key="1">
    <citation type="submission" date="2016-10" db="EMBL/GenBank/DDBJ databases">
        <authorList>
            <person name="de Groot N.N."/>
        </authorList>
    </citation>
    <scope>NUCLEOTIDE SEQUENCE [LARGE SCALE GENOMIC DNA]</scope>
    <source>
        <strain evidence="3">E92,LMG 26720,CCM 7988</strain>
    </source>
</reference>